<dbReference type="PANTHER" id="PTHR30329:SF21">
    <property type="entry name" value="LIPOPROTEIN YIAD-RELATED"/>
    <property type="match status" value="1"/>
</dbReference>
<dbReference type="SUPFAM" id="SSF103088">
    <property type="entry name" value="OmpA-like"/>
    <property type="match status" value="1"/>
</dbReference>
<evidence type="ECO:0000259" key="2">
    <source>
        <dbReference type="PROSITE" id="PS51123"/>
    </source>
</evidence>
<keyword evidence="3" id="KW-0282">Flagellum</keyword>
<dbReference type="InterPro" id="IPR006665">
    <property type="entry name" value="OmpA-like"/>
</dbReference>
<feature type="compositionally biased region" description="Basic residues" evidence="1">
    <location>
        <begin position="346"/>
        <end position="360"/>
    </location>
</feature>
<dbReference type="EMBL" id="UOFL01000171">
    <property type="protein sequence ID" value="VAW79136.1"/>
    <property type="molecule type" value="Genomic_DNA"/>
</dbReference>
<dbReference type="Pfam" id="PF00691">
    <property type="entry name" value="OmpA"/>
    <property type="match status" value="1"/>
</dbReference>
<organism evidence="3">
    <name type="scientific">hydrothermal vent metagenome</name>
    <dbReference type="NCBI Taxonomy" id="652676"/>
    <lineage>
        <taxon>unclassified sequences</taxon>
        <taxon>metagenomes</taxon>
        <taxon>ecological metagenomes</taxon>
    </lineage>
</organism>
<dbReference type="AlphaFoldDB" id="A0A3B0ZEK5"/>
<feature type="region of interest" description="Disordered" evidence="1">
    <location>
        <begin position="341"/>
        <end position="397"/>
    </location>
</feature>
<feature type="domain" description="OmpA-like" evidence="2">
    <location>
        <begin position="220"/>
        <end position="344"/>
    </location>
</feature>
<sequence>MFRQWNFLKIGLAIVVGMTGFSQLQASGVAKEEINFLREDGRSYINYTSLRSREPAYSVWFAKNTNLDRYLYINPNKYQWDTRSSRRFNVLKFLNGSYALMNFGTLKSNLLTVTRNGTYRYTNWDRRTKSRNGHYGVWNAPHNFKQLAISWVMPANFEIVSYRANRPGKWVKRGNTISFFAQNVNDVVYTIEYRPRGYATYRAFRKVFGSGGQVGVMLDGRGVRLLLSETILFPSGEARLSTGGKRVLESILHVLRNYNRNRIIVEGHTDDHPIRGRLKQKFKNNWSLSSARSLAVLNFILDTGVRGERLESRAYGRHRPIAENSTPEGRARNRRIELILEAQNPRRSHLHRRYRHRPGPVRHSVPGPDSQRHRSTRNNRGTNPIRQKDMVHTPVNP</sequence>
<evidence type="ECO:0000256" key="1">
    <source>
        <dbReference type="SAM" id="MobiDB-lite"/>
    </source>
</evidence>
<dbReference type="InterPro" id="IPR050330">
    <property type="entry name" value="Bact_OuterMem_StrucFunc"/>
</dbReference>
<dbReference type="PANTHER" id="PTHR30329">
    <property type="entry name" value="STATOR ELEMENT OF FLAGELLAR MOTOR COMPLEX"/>
    <property type="match status" value="1"/>
</dbReference>
<dbReference type="PRINTS" id="PR01023">
    <property type="entry name" value="NAFLGMOTY"/>
</dbReference>
<dbReference type="Gene3D" id="3.30.1330.60">
    <property type="entry name" value="OmpA-like domain"/>
    <property type="match status" value="1"/>
</dbReference>
<dbReference type="CDD" id="cd07185">
    <property type="entry name" value="OmpA_C-like"/>
    <property type="match status" value="1"/>
</dbReference>
<evidence type="ECO:0000313" key="3">
    <source>
        <dbReference type="EMBL" id="VAW79136.1"/>
    </source>
</evidence>
<reference evidence="3" key="1">
    <citation type="submission" date="2018-06" db="EMBL/GenBank/DDBJ databases">
        <authorList>
            <person name="Zhirakovskaya E."/>
        </authorList>
    </citation>
    <scope>NUCLEOTIDE SEQUENCE</scope>
</reference>
<name>A0A3B0ZEK5_9ZZZZ</name>
<protein>
    <submittedName>
        <fullName evidence="3">Flagellar motor rotation protein MotB</fullName>
    </submittedName>
</protein>
<accession>A0A3B0ZEK5</accession>
<gene>
    <name evidence="3" type="ORF">MNBD_GAMMA12-398</name>
</gene>
<dbReference type="InterPro" id="IPR036737">
    <property type="entry name" value="OmpA-like_sf"/>
</dbReference>
<proteinExistence type="predicted"/>
<keyword evidence="3" id="KW-0969">Cilium</keyword>
<dbReference type="PROSITE" id="PS51123">
    <property type="entry name" value="OMPA_2"/>
    <property type="match status" value="1"/>
</dbReference>
<keyword evidence="3" id="KW-0966">Cell projection</keyword>